<dbReference type="EMBL" id="JACHJG010000010">
    <property type="protein sequence ID" value="MBB4888527.1"/>
    <property type="molecule type" value="Genomic_DNA"/>
</dbReference>
<name>A0A7W7PG69_STRNE</name>
<proteinExistence type="predicted"/>
<evidence type="ECO:0000313" key="1">
    <source>
        <dbReference type="EMBL" id="MBB4888527.1"/>
    </source>
</evidence>
<reference evidence="1 2" key="1">
    <citation type="submission" date="2020-08" db="EMBL/GenBank/DDBJ databases">
        <title>Genomic Encyclopedia of Type Strains, Phase III (KMG-III): the genomes of soil and plant-associated and newly described type strains.</title>
        <authorList>
            <person name="Whitman W."/>
        </authorList>
    </citation>
    <scope>NUCLEOTIDE SEQUENCE [LARGE SCALE GENOMIC DNA]</scope>
    <source>
        <strain evidence="1 2">CECT 3265</strain>
    </source>
</reference>
<accession>A0A7W7PG69</accession>
<evidence type="ECO:0000313" key="2">
    <source>
        <dbReference type="Proteomes" id="UP000556436"/>
    </source>
</evidence>
<organism evidence="1 2">
    <name type="scientific">Streptomyces netropsis</name>
    <name type="common">Streptoverticillium netropsis</name>
    <dbReference type="NCBI Taxonomy" id="55404"/>
    <lineage>
        <taxon>Bacteria</taxon>
        <taxon>Bacillati</taxon>
        <taxon>Actinomycetota</taxon>
        <taxon>Actinomycetes</taxon>
        <taxon>Kitasatosporales</taxon>
        <taxon>Streptomycetaceae</taxon>
        <taxon>Streptomyces</taxon>
    </lineage>
</organism>
<sequence>MAASPSAAVRIAVQSSPRHQLNNSTVLITFTGSDSSEATNSGREYNSAVLSDGCSLC</sequence>
<gene>
    <name evidence="1" type="ORF">FHS38_004598</name>
</gene>
<keyword evidence="2" id="KW-1185">Reference proteome</keyword>
<dbReference type="AlphaFoldDB" id="A0A7W7PG69"/>
<protein>
    <submittedName>
        <fullName evidence="1">Uncharacterized protein</fullName>
    </submittedName>
</protein>
<dbReference type="Proteomes" id="UP000556436">
    <property type="component" value="Unassembled WGS sequence"/>
</dbReference>
<dbReference type="RefSeq" id="WP_184736216.1">
    <property type="nucleotide sequence ID" value="NZ_BMRW01000003.1"/>
</dbReference>
<comment type="caution">
    <text evidence="1">The sequence shown here is derived from an EMBL/GenBank/DDBJ whole genome shotgun (WGS) entry which is preliminary data.</text>
</comment>